<evidence type="ECO:0000256" key="2">
    <source>
        <dbReference type="ARBA" id="ARBA00022884"/>
    </source>
</evidence>
<gene>
    <name evidence="5" type="ORF">KOW79_016006</name>
</gene>
<sequence length="276" mass="31552">MAALFVRNLHPGVAEWMIAERFSPAGHVESVHICRDRKTGASLGYAYVNFRHRHQAERALEMFNFEPLLDRPMHVMWSDREPAAKRTIQSAAAAIERRNGMMLNDREVAASLFCYSTIKAEDRPSSQHHASNLFIKNLNSTIDDECLRMVFGQFGRVTSAKEEQWIVDFSARVSVHFKVYILLPVQFTWRGITCRLEHGSCNEPAGETALRKIVQGLGAVKTMDQGKQASRQEEPNHANPKLIAVQQLTNKTLRFQEKWYHEFPWLRYSPGVSGIL</sequence>
<name>A0A9D3NC15_9TELE</name>
<evidence type="ECO:0000313" key="5">
    <source>
        <dbReference type="EMBL" id="KAG7320153.1"/>
    </source>
</evidence>
<organism evidence="5 6">
    <name type="scientific">Hemibagrus wyckioides</name>
    <dbReference type="NCBI Taxonomy" id="337641"/>
    <lineage>
        <taxon>Eukaryota</taxon>
        <taxon>Metazoa</taxon>
        <taxon>Chordata</taxon>
        <taxon>Craniata</taxon>
        <taxon>Vertebrata</taxon>
        <taxon>Euteleostomi</taxon>
        <taxon>Actinopterygii</taxon>
        <taxon>Neopterygii</taxon>
        <taxon>Teleostei</taxon>
        <taxon>Ostariophysi</taxon>
        <taxon>Siluriformes</taxon>
        <taxon>Bagridae</taxon>
        <taxon>Hemibagrus</taxon>
    </lineage>
</organism>
<proteinExistence type="predicted"/>
<dbReference type="InterPro" id="IPR000504">
    <property type="entry name" value="RRM_dom"/>
</dbReference>
<dbReference type="SUPFAM" id="SSF54928">
    <property type="entry name" value="RNA-binding domain, RBD"/>
    <property type="match status" value="1"/>
</dbReference>
<dbReference type="SMART" id="SM00360">
    <property type="entry name" value="RRM"/>
    <property type="match status" value="2"/>
</dbReference>
<evidence type="ECO:0000259" key="4">
    <source>
        <dbReference type="PROSITE" id="PS50102"/>
    </source>
</evidence>
<reference evidence="5 6" key="1">
    <citation type="submission" date="2021-06" db="EMBL/GenBank/DDBJ databases">
        <title>Chromosome-level genome assembly of the red-tail catfish (Hemibagrus wyckioides).</title>
        <authorList>
            <person name="Shao F."/>
        </authorList>
    </citation>
    <scope>NUCLEOTIDE SEQUENCE [LARGE SCALE GENOMIC DNA]</scope>
    <source>
        <strain evidence="5">EC202008001</strain>
        <tissue evidence="5">Blood</tissue>
    </source>
</reference>
<evidence type="ECO:0000256" key="3">
    <source>
        <dbReference type="PROSITE-ProRule" id="PRU00176"/>
    </source>
</evidence>
<comment type="caution">
    <text evidence="5">The sequence shown here is derived from an EMBL/GenBank/DDBJ whole genome shotgun (WGS) entry which is preliminary data.</text>
</comment>
<evidence type="ECO:0000313" key="6">
    <source>
        <dbReference type="Proteomes" id="UP000824219"/>
    </source>
</evidence>
<keyword evidence="1" id="KW-0677">Repeat</keyword>
<dbReference type="AlphaFoldDB" id="A0A9D3NC15"/>
<dbReference type="InterPro" id="IPR012677">
    <property type="entry name" value="Nucleotide-bd_a/b_plait_sf"/>
</dbReference>
<dbReference type="Proteomes" id="UP000824219">
    <property type="component" value="Linkage Group LG19"/>
</dbReference>
<dbReference type="OrthoDB" id="19742at2759"/>
<dbReference type="Pfam" id="PF00076">
    <property type="entry name" value="RRM_1"/>
    <property type="match status" value="1"/>
</dbReference>
<keyword evidence="2 3" id="KW-0694">RNA-binding</keyword>
<dbReference type="PROSITE" id="PS50102">
    <property type="entry name" value="RRM"/>
    <property type="match status" value="1"/>
</dbReference>
<accession>A0A9D3NC15</accession>
<dbReference type="EMBL" id="JAHKSW010000019">
    <property type="protein sequence ID" value="KAG7320153.1"/>
    <property type="molecule type" value="Genomic_DNA"/>
</dbReference>
<dbReference type="InterPro" id="IPR035979">
    <property type="entry name" value="RBD_domain_sf"/>
</dbReference>
<protein>
    <recommendedName>
        <fullName evidence="4">RRM domain-containing protein</fullName>
    </recommendedName>
</protein>
<dbReference type="Gene3D" id="3.30.70.330">
    <property type="match status" value="2"/>
</dbReference>
<dbReference type="GO" id="GO:0003723">
    <property type="term" value="F:RNA binding"/>
    <property type="evidence" value="ECO:0007669"/>
    <property type="project" value="UniProtKB-UniRule"/>
</dbReference>
<evidence type="ECO:0000256" key="1">
    <source>
        <dbReference type="ARBA" id="ARBA00022737"/>
    </source>
</evidence>
<dbReference type="PANTHER" id="PTHR24012">
    <property type="entry name" value="RNA BINDING PROTEIN"/>
    <property type="match status" value="1"/>
</dbReference>
<keyword evidence="6" id="KW-1185">Reference proteome</keyword>
<feature type="domain" description="RRM" evidence="4">
    <location>
        <begin position="2"/>
        <end position="80"/>
    </location>
</feature>